<dbReference type="EMBL" id="KD027586">
    <property type="protein sequence ID" value="EMS66769.1"/>
    <property type="molecule type" value="Genomic_DNA"/>
</dbReference>
<evidence type="ECO:0000259" key="4">
    <source>
        <dbReference type="Pfam" id="PF13847"/>
    </source>
</evidence>
<dbReference type="Gene3D" id="3.40.50.150">
    <property type="entry name" value="Vaccinia Virus protein VP39"/>
    <property type="match status" value="1"/>
</dbReference>
<dbReference type="eggNOG" id="KOG2352">
    <property type="taxonomic scope" value="Eukaryota"/>
</dbReference>
<dbReference type="SUPFAM" id="SSF53335">
    <property type="entry name" value="S-adenosyl-L-methionine-dependent methyltransferases"/>
    <property type="match status" value="1"/>
</dbReference>
<evidence type="ECO:0000256" key="3">
    <source>
        <dbReference type="ARBA" id="ARBA00022679"/>
    </source>
</evidence>
<gene>
    <name evidence="5" type="ORF">TRIUR3_18705</name>
</gene>
<accession>M8AZY7</accession>
<evidence type="ECO:0000256" key="1">
    <source>
        <dbReference type="ARBA" id="ARBA00008361"/>
    </source>
</evidence>
<keyword evidence="2" id="KW-0489">Methyltransferase</keyword>
<dbReference type="InterPro" id="IPR029063">
    <property type="entry name" value="SAM-dependent_MTases_sf"/>
</dbReference>
<feature type="domain" description="Methyltransferase" evidence="4">
    <location>
        <begin position="69"/>
        <end position="218"/>
    </location>
</feature>
<organism evidence="5">
    <name type="scientific">Triticum urartu</name>
    <name type="common">Red wild einkorn</name>
    <name type="synonym">Crithodium urartu</name>
    <dbReference type="NCBI Taxonomy" id="4572"/>
    <lineage>
        <taxon>Eukaryota</taxon>
        <taxon>Viridiplantae</taxon>
        <taxon>Streptophyta</taxon>
        <taxon>Embryophyta</taxon>
        <taxon>Tracheophyta</taxon>
        <taxon>Spermatophyta</taxon>
        <taxon>Magnoliopsida</taxon>
        <taxon>Liliopsida</taxon>
        <taxon>Poales</taxon>
        <taxon>Poaceae</taxon>
        <taxon>BOP clade</taxon>
        <taxon>Pooideae</taxon>
        <taxon>Triticodae</taxon>
        <taxon>Triticeae</taxon>
        <taxon>Triticinae</taxon>
        <taxon>Triticum</taxon>
    </lineage>
</organism>
<evidence type="ECO:0000313" key="5">
    <source>
        <dbReference type="EMBL" id="EMS66769.1"/>
    </source>
</evidence>
<dbReference type="PANTHER" id="PTHR12176">
    <property type="entry name" value="SAM-DEPENDENT METHYLTRANSFERASE SUPERFAMILY PROTEIN"/>
    <property type="match status" value="1"/>
</dbReference>
<protein>
    <recommendedName>
        <fullName evidence="4">Methyltransferase domain-containing protein</fullName>
    </recommendedName>
</protein>
<comment type="similarity">
    <text evidence="1">Belongs to the methyltransferase superfamily.</text>
</comment>
<dbReference type="PANTHER" id="PTHR12176:SF80">
    <property type="entry name" value="EEF1A LYSINE METHYLTRANSFERASE 4"/>
    <property type="match status" value="1"/>
</dbReference>
<dbReference type="CDD" id="cd02440">
    <property type="entry name" value="AdoMet_MTases"/>
    <property type="match status" value="1"/>
</dbReference>
<keyword evidence="3" id="KW-0808">Transferase</keyword>
<dbReference type="STRING" id="4572.M8AZY7"/>
<dbReference type="GO" id="GO:0032259">
    <property type="term" value="P:methylation"/>
    <property type="evidence" value="ECO:0007669"/>
    <property type="project" value="UniProtKB-KW"/>
</dbReference>
<reference evidence="5" key="1">
    <citation type="journal article" date="2013" name="Nature">
        <title>Draft genome of the wheat A-genome progenitor Triticum urartu.</title>
        <authorList>
            <person name="Ling H.Q."/>
            <person name="Zhao S."/>
            <person name="Liu D."/>
            <person name="Wang J."/>
            <person name="Sun H."/>
            <person name="Zhang C."/>
            <person name="Fan H."/>
            <person name="Li D."/>
            <person name="Dong L."/>
            <person name="Tao Y."/>
            <person name="Gao C."/>
            <person name="Wu H."/>
            <person name="Li Y."/>
            <person name="Cui Y."/>
            <person name="Guo X."/>
            <person name="Zheng S."/>
            <person name="Wang B."/>
            <person name="Yu K."/>
            <person name="Liang Q."/>
            <person name="Yang W."/>
            <person name="Lou X."/>
            <person name="Chen J."/>
            <person name="Feng M."/>
            <person name="Jian J."/>
            <person name="Zhang X."/>
            <person name="Luo G."/>
            <person name="Jiang Y."/>
            <person name="Liu J."/>
            <person name="Wang Z."/>
            <person name="Sha Y."/>
            <person name="Zhang B."/>
            <person name="Wu H."/>
            <person name="Tang D."/>
            <person name="Shen Q."/>
            <person name="Xue P."/>
            <person name="Zou S."/>
            <person name="Wang X."/>
            <person name="Liu X."/>
            <person name="Wang F."/>
            <person name="Yang Y."/>
            <person name="An X."/>
            <person name="Dong Z."/>
            <person name="Zhang K."/>
            <person name="Zhang X."/>
            <person name="Luo M.C."/>
            <person name="Dvorak J."/>
            <person name="Tong Y."/>
            <person name="Wang J."/>
            <person name="Yang H."/>
            <person name="Li Z."/>
            <person name="Wang D."/>
            <person name="Zhang A."/>
            <person name="Wang J."/>
        </authorList>
    </citation>
    <scope>NUCLEOTIDE SEQUENCE</scope>
</reference>
<dbReference type="AlphaFoldDB" id="M8AZY7"/>
<evidence type="ECO:0000256" key="2">
    <source>
        <dbReference type="ARBA" id="ARBA00022603"/>
    </source>
</evidence>
<dbReference type="InterPro" id="IPR051419">
    <property type="entry name" value="Lys/N-term_MeTrsfase_sf"/>
</dbReference>
<dbReference type="InterPro" id="IPR025714">
    <property type="entry name" value="Methyltranfer_dom"/>
</dbReference>
<sequence length="311" mass="34991">MPTRLIAKTVTTKTPTTTKVKTHKAKKLKDQDNQGYCGVDIEDEPLFHEELSHQANAQKNGEADQIGWPVLEVGCGNSRLGEELLREGVTGGVTCIDLSPVAVQRMRDRLAEQGTSGVDVVVADMLDLPFESDSFDLVIEKGTMGLFDSQDCKNVGIGKFRNGMSCPFKSYTIWDVLFVDSGDPWNPNPTTVDNVTKMLEGIHKVLKPDGKFVSITFGQTCFFACPNDILFLGLWPHFRRRFFEAPEFTWSVEWNTFGDGFHYFFYTLQKGKRSPESNGHQVTLPAAPSFNMLHEELESEDYIFRTNVDEL</sequence>
<proteinExistence type="inferred from homology"/>
<dbReference type="GO" id="GO:0008168">
    <property type="term" value="F:methyltransferase activity"/>
    <property type="evidence" value="ECO:0007669"/>
    <property type="project" value="UniProtKB-KW"/>
</dbReference>
<dbReference type="Pfam" id="PF13847">
    <property type="entry name" value="Methyltransf_31"/>
    <property type="match status" value="1"/>
</dbReference>
<name>M8AZY7_TRIUA</name>